<comment type="function">
    <text evidence="5">This is one of the proteins that binds to the 5S RNA in the ribosome where it forms part of the central protuberance.</text>
</comment>
<evidence type="ECO:0000259" key="8">
    <source>
        <dbReference type="Pfam" id="PF14693"/>
    </source>
</evidence>
<dbReference type="Pfam" id="PF14693">
    <property type="entry name" value="Ribosomal_TL5_C"/>
    <property type="match status" value="1"/>
</dbReference>
<evidence type="ECO:0000259" key="7">
    <source>
        <dbReference type="Pfam" id="PF01386"/>
    </source>
</evidence>
<dbReference type="HAMAP" id="MF_01334">
    <property type="entry name" value="Ribosomal_bL25_CTC"/>
    <property type="match status" value="1"/>
</dbReference>
<dbReference type="InterPro" id="IPR029751">
    <property type="entry name" value="Ribosomal_L25_dom"/>
</dbReference>
<dbReference type="InterPro" id="IPR011035">
    <property type="entry name" value="Ribosomal_bL25/Gln-tRNA_synth"/>
</dbReference>
<feature type="region of interest" description="Disordered" evidence="6">
    <location>
        <begin position="1"/>
        <end position="20"/>
    </location>
</feature>
<sequence length="231" mass="24570">MRDATTIAAEARSRAGKGTARATRLKGRVPGVIYGEKQTPELISVDSRELLKELNKGNFFSRLFTVEFSGKAERVLARDVQLDPVSDRPIHVDFQRIGKGSRVRIFIPVHFTEQDQSPGIKKGGVLNIVRHEVEFFCQPESIPESISISLSGMEIGHSIHISAFELPGGVKPVIQDRDFTVATIAAPTKEDEKLVAAEAAAAAPAAAAAAAPAAGAKAADAKPAAKPAAKK</sequence>
<proteinExistence type="inferred from homology"/>
<dbReference type="InterPro" id="IPR020930">
    <property type="entry name" value="Ribosomal_uL5_bac-type"/>
</dbReference>
<dbReference type="PANTHER" id="PTHR33284:SF1">
    <property type="entry name" value="RIBOSOMAL PROTEIN L25_GLN-TRNA SYNTHETASE, ANTI-CODON-BINDING DOMAIN-CONTAINING PROTEIN"/>
    <property type="match status" value="1"/>
</dbReference>
<protein>
    <recommendedName>
        <fullName evidence="5">Large ribosomal subunit protein bL25</fullName>
    </recommendedName>
    <alternativeName>
        <fullName evidence="5">General stress protein CTC</fullName>
    </alternativeName>
</protein>
<organism evidence="9 10">
    <name type="scientific">Ferrovibrio xuzhouensis</name>
    <dbReference type="NCBI Taxonomy" id="1576914"/>
    <lineage>
        <taxon>Bacteria</taxon>
        <taxon>Pseudomonadati</taxon>
        <taxon>Pseudomonadota</taxon>
        <taxon>Alphaproteobacteria</taxon>
        <taxon>Rhodospirillales</taxon>
        <taxon>Rhodospirillaceae</taxon>
        <taxon>Ferrovibrio</taxon>
    </lineage>
</organism>
<dbReference type="EMBL" id="JBHRYJ010000006">
    <property type="protein sequence ID" value="MFC3677880.1"/>
    <property type="molecule type" value="Genomic_DNA"/>
</dbReference>
<evidence type="ECO:0000256" key="6">
    <source>
        <dbReference type="SAM" id="MobiDB-lite"/>
    </source>
</evidence>
<dbReference type="SUPFAM" id="SSF50715">
    <property type="entry name" value="Ribosomal protein L25-like"/>
    <property type="match status" value="1"/>
</dbReference>
<dbReference type="InterPro" id="IPR001021">
    <property type="entry name" value="Ribosomal_bL25_long"/>
</dbReference>
<keyword evidence="3 5" id="KW-0689">Ribosomal protein</keyword>
<evidence type="ECO:0000256" key="1">
    <source>
        <dbReference type="ARBA" id="ARBA00022730"/>
    </source>
</evidence>
<dbReference type="Pfam" id="PF01386">
    <property type="entry name" value="Ribosomal_L25p"/>
    <property type="match status" value="1"/>
</dbReference>
<evidence type="ECO:0000256" key="5">
    <source>
        <dbReference type="HAMAP-Rule" id="MF_01334"/>
    </source>
</evidence>
<dbReference type="InterPro" id="IPR037121">
    <property type="entry name" value="Ribosomal_bL25_C"/>
</dbReference>
<dbReference type="Gene3D" id="2.170.120.20">
    <property type="entry name" value="Ribosomal protein L25, beta domain"/>
    <property type="match status" value="1"/>
</dbReference>
<dbReference type="InterPro" id="IPR020057">
    <property type="entry name" value="Ribosomal_bL25_b-dom"/>
</dbReference>
<dbReference type="Proteomes" id="UP001595711">
    <property type="component" value="Unassembled WGS sequence"/>
</dbReference>
<evidence type="ECO:0000313" key="9">
    <source>
        <dbReference type="EMBL" id="MFC3677880.1"/>
    </source>
</evidence>
<keyword evidence="4 5" id="KW-0687">Ribonucleoprotein</keyword>
<keyword evidence="2 5" id="KW-0694">RNA-binding</keyword>
<accession>A0ABV7VK42</accession>
<name>A0ABV7VK42_9PROT</name>
<comment type="caution">
    <text evidence="9">The sequence shown here is derived from an EMBL/GenBank/DDBJ whole genome shotgun (WGS) entry which is preliminary data.</text>
</comment>
<dbReference type="RefSeq" id="WP_379729491.1">
    <property type="nucleotide sequence ID" value="NZ_JBHRYJ010000006.1"/>
</dbReference>
<dbReference type="CDD" id="cd00495">
    <property type="entry name" value="Ribosomal_L25_TL5_CTC"/>
    <property type="match status" value="1"/>
</dbReference>
<evidence type="ECO:0000256" key="4">
    <source>
        <dbReference type="ARBA" id="ARBA00023274"/>
    </source>
</evidence>
<feature type="domain" description="Large ribosomal subunit protein bL25 beta" evidence="8">
    <location>
        <begin position="103"/>
        <end position="187"/>
    </location>
</feature>
<dbReference type="PANTHER" id="PTHR33284">
    <property type="entry name" value="RIBOSOMAL PROTEIN L25/GLN-TRNA SYNTHETASE, ANTI-CODON-BINDING DOMAIN-CONTAINING PROTEIN"/>
    <property type="match status" value="1"/>
</dbReference>
<dbReference type="NCBIfam" id="TIGR00731">
    <property type="entry name" value="bL25_bact_ctc"/>
    <property type="match status" value="1"/>
</dbReference>
<keyword evidence="10" id="KW-1185">Reference proteome</keyword>
<reference evidence="10" key="1">
    <citation type="journal article" date="2019" name="Int. J. Syst. Evol. Microbiol.">
        <title>The Global Catalogue of Microorganisms (GCM) 10K type strain sequencing project: providing services to taxonomists for standard genome sequencing and annotation.</title>
        <authorList>
            <consortium name="The Broad Institute Genomics Platform"/>
            <consortium name="The Broad Institute Genome Sequencing Center for Infectious Disease"/>
            <person name="Wu L."/>
            <person name="Ma J."/>
        </authorList>
    </citation>
    <scope>NUCLEOTIDE SEQUENCE [LARGE SCALE GENOMIC DNA]</scope>
    <source>
        <strain evidence="10">KCTC 42182</strain>
    </source>
</reference>
<comment type="similarity">
    <text evidence="5">Belongs to the bacterial ribosomal protein bL25 family. CTC subfamily.</text>
</comment>
<dbReference type="InterPro" id="IPR020056">
    <property type="entry name" value="Rbsml_bL25/Gln-tRNA_synth_N"/>
</dbReference>
<dbReference type="Gene3D" id="2.40.240.10">
    <property type="entry name" value="Ribosomal Protein L25, Chain P"/>
    <property type="match status" value="1"/>
</dbReference>
<keyword evidence="1 5" id="KW-0699">rRNA-binding</keyword>
<evidence type="ECO:0000256" key="2">
    <source>
        <dbReference type="ARBA" id="ARBA00022884"/>
    </source>
</evidence>
<evidence type="ECO:0000313" key="10">
    <source>
        <dbReference type="Proteomes" id="UP001595711"/>
    </source>
</evidence>
<evidence type="ECO:0000256" key="3">
    <source>
        <dbReference type="ARBA" id="ARBA00022980"/>
    </source>
</evidence>
<dbReference type="GO" id="GO:0005840">
    <property type="term" value="C:ribosome"/>
    <property type="evidence" value="ECO:0007669"/>
    <property type="project" value="UniProtKB-KW"/>
</dbReference>
<dbReference type="NCBIfam" id="NF004128">
    <property type="entry name" value="PRK05618.1-2"/>
    <property type="match status" value="1"/>
</dbReference>
<comment type="subunit">
    <text evidence="5">Part of the 50S ribosomal subunit; part of the 5S rRNA/L5/L18/L25 subcomplex. Contacts the 5S rRNA. Binds to the 5S rRNA independently of L5 and L18.</text>
</comment>
<gene>
    <name evidence="5" type="primary">rplY</name>
    <name evidence="5" type="synonym">ctc</name>
    <name evidence="9" type="ORF">ACFOOQ_20170</name>
</gene>
<feature type="domain" description="Large ribosomal subunit protein bL25 L25" evidence="7">
    <location>
        <begin position="8"/>
        <end position="94"/>
    </location>
</feature>